<evidence type="ECO:0000313" key="3">
    <source>
        <dbReference type="EMBL" id="AMN15567.1"/>
    </source>
</evidence>
<sequence length="192" mass="22747">MISWRSQVFLFENDCMVAQSPITVRLRNVSFSLYNSHDTKSCNTIIRQLKILRLQSPVYNCHWKVCVEIVYENGSTKLIEKNLSWDNYDWYGMYCDNRSYYKEFIDNNWIIGKVEHMWSGDVLINFGTINFEVDNRINYHINVTIQNVPPYCIRKNMAILPPWRNIGLVKPNRIRLSPDDYGSLLCTFELSK</sequence>
<dbReference type="EMBL" id="KU738904">
    <property type="protein sequence ID" value="AMN16395.1"/>
    <property type="molecule type" value="Genomic_DNA"/>
</dbReference>
<evidence type="ECO:0000313" key="2">
    <source>
        <dbReference type="EMBL" id="AMN15429.1"/>
    </source>
</evidence>
<dbReference type="EMBL" id="KU738901">
    <property type="protein sequence ID" value="AMN15981.1"/>
    <property type="molecule type" value="Genomic_DNA"/>
</dbReference>
<dbReference type="EMBL" id="KU738900">
    <property type="protein sequence ID" value="AMN15843.1"/>
    <property type="molecule type" value="Genomic_DNA"/>
</dbReference>
<evidence type="ECO:0000313" key="5">
    <source>
        <dbReference type="EMBL" id="AMN15843.1"/>
    </source>
</evidence>
<protein>
    <submittedName>
        <fullName evidence="1">ORF110</fullName>
    </submittedName>
</protein>
<name>A0A075TSR3_9ABAC</name>
<dbReference type="EMBL" id="KU738903">
    <property type="protein sequence ID" value="AMN16257.1"/>
    <property type="molecule type" value="Genomic_DNA"/>
</dbReference>
<organism evidence="1">
    <name type="scientific">Helicoverpa SNPV AC53</name>
    <dbReference type="NCBI Taxonomy" id="1569367"/>
    <lineage>
        <taxon>Viruses</taxon>
        <taxon>Viruses incertae sedis</taxon>
        <taxon>Naldaviricetes</taxon>
        <taxon>Lefavirales</taxon>
        <taxon>Baculoviridae</taxon>
        <taxon>Alphabaculovirus</taxon>
        <taxon>Alphabaculovirus helarmigerae</taxon>
    </lineage>
</organism>
<reference evidence="2" key="2">
    <citation type="journal article" date="2016" name="Genome Announc.">
        <title>Complete Genome Sequences of Seven Helicoverpa armigera SNPV-AC53-Derived Strains.</title>
        <authorList>
            <person name="Noune C."/>
            <person name="Hauxwell C."/>
        </authorList>
    </citation>
    <scope>NUCLEOTIDE SEQUENCE</scope>
    <source>
        <strain evidence="2">AC53C3</strain>
        <strain evidence="3">AC53C5</strain>
        <strain evidence="4">AC53C6</strain>
        <strain evidence="5">AC53C9</strain>
        <strain evidence="6">AC53T2</strain>
        <strain evidence="9">AC53T5</strain>
    </source>
</reference>
<accession>A0A075TSR3</accession>
<evidence type="ECO:0000313" key="6">
    <source>
        <dbReference type="EMBL" id="AMN15981.1"/>
    </source>
</evidence>
<reference evidence="1" key="3">
    <citation type="submission" date="2016-08" db="EMBL/GenBank/DDBJ databases">
        <authorList>
            <person name="Seilhamer J.J."/>
        </authorList>
    </citation>
    <scope>NUCLEOTIDE SEQUENCE</scope>
    <source>
        <strain evidence="1">AC53</strain>
        <strain evidence="7">AC53T4.1</strain>
        <strain evidence="8">AC53T4.2</strain>
    </source>
</reference>
<dbReference type="EMBL" id="KJ909666">
    <property type="protein sequence ID" value="AIG63151.1"/>
    <property type="molecule type" value="Genomic_DNA"/>
</dbReference>
<evidence type="ECO:0000313" key="1">
    <source>
        <dbReference type="EMBL" id="AIG63151.1"/>
    </source>
</evidence>
<evidence type="ECO:0000313" key="8">
    <source>
        <dbReference type="EMBL" id="AMN16257.1"/>
    </source>
</evidence>
<evidence type="ECO:0000313" key="9">
    <source>
        <dbReference type="EMBL" id="AMN16395.1"/>
    </source>
</evidence>
<gene>
    <name evidence="1" type="ORF">HaSNPV-AC53_110</name>
</gene>
<dbReference type="EMBL" id="KU738898">
    <property type="protein sequence ID" value="AMN15567.1"/>
    <property type="molecule type" value="Genomic_DNA"/>
</dbReference>
<proteinExistence type="predicted"/>
<evidence type="ECO:0000313" key="4">
    <source>
        <dbReference type="EMBL" id="AMN15705.1"/>
    </source>
</evidence>
<dbReference type="EMBL" id="KU738899">
    <property type="protein sequence ID" value="AMN15705.1"/>
    <property type="molecule type" value="Genomic_DNA"/>
</dbReference>
<dbReference type="EMBL" id="KU738902">
    <property type="protein sequence ID" value="AMN16119.1"/>
    <property type="molecule type" value="Genomic_DNA"/>
</dbReference>
<reference evidence="1" key="1">
    <citation type="journal article" date="2015" name="Genome Announc.">
        <title>Complete Genome Sequences of Helicoverpa armigera Single Nucleopolyhedrovirus Strains AC53 and H25EA1 from Australia.</title>
        <authorList>
            <person name="Noune C."/>
            <person name="Hauxwell C."/>
        </authorList>
    </citation>
    <scope>NUCLEOTIDE SEQUENCE</scope>
    <source>
        <strain evidence="1">AC53</strain>
    </source>
</reference>
<evidence type="ECO:0000313" key="7">
    <source>
        <dbReference type="EMBL" id="AMN16119.1"/>
    </source>
</evidence>
<dbReference type="EMBL" id="KU738897">
    <property type="protein sequence ID" value="AMN15429.1"/>
    <property type="molecule type" value="Genomic_DNA"/>
</dbReference>